<dbReference type="Pfam" id="PF07007">
    <property type="entry name" value="LprI"/>
    <property type="match status" value="1"/>
</dbReference>
<proteinExistence type="predicted"/>
<keyword evidence="1" id="KW-0732">Signal</keyword>
<accession>A0ABV2JXE9</accession>
<dbReference type="RefSeq" id="WP_354014907.1">
    <property type="nucleotide sequence ID" value="NZ_JBEPMU010000005.1"/>
</dbReference>
<reference evidence="3 4" key="1">
    <citation type="submission" date="2024-06" db="EMBL/GenBank/DDBJ databases">
        <title>Sorghum-associated microbial communities from plants grown in Nebraska, USA.</title>
        <authorList>
            <person name="Schachtman D."/>
        </authorList>
    </citation>
    <scope>NUCLEOTIDE SEQUENCE [LARGE SCALE GENOMIC DNA]</scope>
    <source>
        <strain evidence="3 4">1073</strain>
    </source>
</reference>
<feature type="chain" id="PRO_5046907956" description="Lysozyme inhibitor LprI-like N-terminal domain-containing protein" evidence="1">
    <location>
        <begin position="27"/>
        <end position="207"/>
    </location>
</feature>
<evidence type="ECO:0000313" key="4">
    <source>
        <dbReference type="Proteomes" id="UP001549184"/>
    </source>
</evidence>
<dbReference type="EMBL" id="JBEPMU010000005">
    <property type="protein sequence ID" value="MET3653516.1"/>
    <property type="molecule type" value="Genomic_DNA"/>
</dbReference>
<evidence type="ECO:0000256" key="1">
    <source>
        <dbReference type="SAM" id="SignalP"/>
    </source>
</evidence>
<sequence length="207" mass="22477">MKKVFRSRSLSAVMVLLFSFGNQAIAAGFDCLHAQEANEKLVCNDAELSAQDDQLNALYKAVLATSAVNKVAGITADQKAWLFQVRNACMDRTCLKTAYDRRMEALSRINDNTAFVFNASEFSNQVEGFQASLERSGSPMKLEGCQAMLRIGTSAERSYGAFCQVGGRTILMCDDTMVGKLTVSFNPPGSSLQVLADFTRNNCPPGG</sequence>
<feature type="domain" description="Lysozyme inhibitor LprI-like N-terminal" evidence="2">
    <location>
        <begin position="34"/>
        <end position="97"/>
    </location>
</feature>
<dbReference type="InterPro" id="IPR009739">
    <property type="entry name" value="LprI-like_N"/>
</dbReference>
<gene>
    <name evidence="3" type="ORF">ABIC75_003253</name>
</gene>
<comment type="caution">
    <text evidence="3">The sequence shown here is derived from an EMBL/GenBank/DDBJ whole genome shotgun (WGS) entry which is preliminary data.</text>
</comment>
<dbReference type="PANTHER" id="PTHR37549:SF1">
    <property type="entry name" value="LIPOPROTEIN LPRI"/>
    <property type="match status" value="1"/>
</dbReference>
<organism evidence="3 4">
    <name type="scientific">Dyella japonica</name>
    <dbReference type="NCBI Taxonomy" id="231455"/>
    <lineage>
        <taxon>Bacteria</taxon>
        <taxon>Pseudomonadati</taxon>
        <taxon>Pseudomonadota</taxon>
        <taxon>Gammaproteobacteria</taxon>
        <taxon>Lysobacterales</taxon>
        <taxon>Rhodanobacteraceae</taxon>
        <taxon>Dyella</taxon>
    </lineage>
</organism>
<evidence type="ECO:0000259" key="2">
    <source>
        <dbReference type="Pfam" id="PF07007"/>
    </source>
</evidence>
<dbReference type="Proteomes" id="UP001549184">
    <property type="component" value="Unassembled WGS sequence"/>
</dbReference>
<protein>
    <recommendedName>
        <fullName evidence="2">Lysozyme inhibitor LprI-like N-terminal domain-containing protein</fullName>
    </recommendedName>
</protein>
<dbReference type="InterPro" id="IPR052755">
    <property type="entry name" value="Lysozyme_Inhibitor_LprI"/>
</dbReference>
<evidence type="ECO:0000313" key="3">
    <source>
        <dbReference type="EMBL" id="MET3653516.1"/>
    </source>
</evidence>
<keyword evidence="4" id="KW-1185">Reference proteome</keyword>
<feature type="signal peptide" evidence="1">
    <location>
        <begin position="1"/>
        <end position="26"/>
    </location>
</feature>
<dbReference type="PANTHER" id="PTHR37549">
    <property type="entry name" value="LIPOPROTEIN LPRI"/>
    <property type="match status" value="1"/>
</dbReference>
<name>A0ABV2JXE9_9GAMM</name>